<dbReference type="GO" id="GO:0008720">
    <property type="term" value="F:D-lactate dehydrogenase (NAD+) activity"/>
    <property type="evidence" value="ECO:0007669"/>
    <property type="project" value="TreeGrafter"/>
</dbReference>
<evidence type="ECO:0000313" key="5">
    <source>
        <dbReference type="EMBL" id="AWI75563.1"/>
    </source>
</evidence>
<dbReference type="Pfam" id="PF01565">
    <property type="entry name" value="FAD_binding_4"/>
    <property type="match status" value="1"/>
</dbReference>
<dbReference type="InterPro" id="IPR016166">
    <property type="entry name" value="FAD-bd_PCMH"/>
</dbReference>
<evidence type="ECO:0000256" key="3">
    <source>
        <dbReference type="SAM" id="MobiDB-lite"/>
    </source>
</evidence>
<keyword evidence="2" id="KW-0274">FAD</keyword>
<name>A0A2U8GQU5_9RHOO</name>
<dbReference type="PANTHER" id="PTHR11748:SF114">
    <property type="entry name" value="ARYL-ALCOHOL OXIDASE VANILLYL-ALCOHOL OXIDASE (AFU_ORTHOLOGUE AFUA_3G09500)-RELATED"/>
    <property type="match status" value="1"/>
</dbReference>
<dbReference type="GO" id="GO:0071949">
    <property type="term" value="F:FAD binding"/>
    <property type="evidence" value="ECO:0007669"/>
    <property type="project" value="InterPro"/>
</dbReference>
<dbReference type="AlphaFoldDB" id="A0A2U8GQU5"/>
<keyword evidence="1" id="KW-0285">Flavoprotein</keyword>
<feature type="domain" description="FAD-binding PCMH-type" evidence="4">
    <location>
        <begin position="62"/>
        <end position="248"/>
    </location>
</feature>
<feature type="region of interest" description="Disordered" evidence="3">
    <location>
        <begin position="1"/>
        <end position="28"/>
    </location>
</feature>
<dbReference type="InterPro" id="IPR006094">
    <property type="entry name" value="Oxid_FAD_bind_N"/>
</dbReference>
<dbReference type="GO" id="GO:1903457">
    <property type="term" value="P:lactate catabolic process"/>
    <property type="evidence" value="ECO:0007669"/>
    <property type="project" value="TreeGrafter"/>
</dbReference>
<feature type="compositionally biased region" description="Polar residues" evidence="3">
    <location>
        <begin position="15"/>
        <end position="28"/>
    </location>
</feature>
<proteinExistence type="predicted"/>
<evidence type="ECO:0000313" key="6">
    <source>
        <dbReference type="Proteomes" id="UP000244930"/>
    </source>
</evidence>
<keyword evidence="6" id="KW-1185">Reference proteome</keyword>
<dbReference type="PANTHER" id="PTHR11748">
    <property type="entry name" value="D-LACTATE DEHYDROGENASE"/>
    <property type="match status" value="1"/>
</dbReference>
<dbReference type="SUPFAM" id="SSF56176">
    <property type="entry name" value="FAD-binding/transporter-associated domain-like"/>
    <property type="match status" value="1"/>
</dbReference>
<dbReference type="Gene3D" id="3.30.465.10">
    <property type="match status" value="1"/>
</dbReference>
<evidence type="ECO:0000256" key="2">
    <source>
        <dbReference type="ARBA" id="ARBA00022827"/>
    </source>
</evidence>
<organism evidence="5 6">
    <name type="scientific">Parazoarcus communis</name>
    <dbReference type="NCBI Taxonomy" id="41977"/>
    <lineage>
        <taxon>Bacteria</taxon>
        <taxon>Pseudomonadati</taxon>
        <taxon>Pseudomonadota</taxon>
        <taxon>Betaproteobacteria</taxon>
        <taxon>Rhodocyclales</taxon>
        <taxon>Zoogloeaceae</taxon>
        <taxon>Parazoarcus</taxon>
    </lineage>
</organism>
<dbReference type="Gene3D" id="3.30.43.10">
    <property type="entry name" value="Uridine Diphospho-n-acetylenolpyruvylglucosamine Reductase, domain 2"/>
    <property type="match status" value="1"/>
</dbReference>
<dbReference type="PROSITE" id="PS51387">
    <property type="entry name" value="FAD_PCMH"/>
    <property type="match status" value="1"/>
</dbReference>
<dbReference type="InterPro" id="IPR016171">
    <property type="entry name" value="Vanillyl_alc_oxidase_C-sub2"/>
</dbReference>
<protein>
    <recommendedName>
        <fullName evidence="4">FAD-binding PCMH-type domain-containing protein</fullName>
    </recommendedName>
</protein>
<dbReference type="InterPro" id="IPR016164">
    <property type="entry name" value="FAD-linked_Oxase-like_C"/>
</dbReference>
<dbReference type="EMBL" id="CP022187">
    <property type="protein sequence ID" value="AWI75563.1"/>
    <property type="molecule type" value="Genomic_DNA"/>
</dbReference>
<dbReference type="InterPro" id="IPR016169">
    <property type="entry name" value="FAD-bd_PCMH_sub2"/>
</dbReference>
<reference evidence="5 6" key="1">
    <citation type="submission" date="2017-06" db="EMBL/GenBank/DDBJ databases">
        <title>Azoarcus.</title>
        <authorList>
            <person name="Woo J.-H."/>
            <person name="Kim H.-S."/>
        </authorList>
    </citation>
    <scope>NUCLEOTIDE SEQUENCE [LARGE SCALE GENOMIC DNA]</scope>
    <source>
        <strain evidence="5 6">TSPY31</strain>
    </source>
</reference>
<evidence type="ECO:0000256" key="1">
    <source>
        <dbReference type="ARBA" id="ARBA00022630"/>
    </source>
</evidence>
<dbReference type="InterPro" id="IPR036318">
    <property type="entry name" value="FAD-bd_PCMH-like_sf"/>
</dbReference>
<dbReference type="InterPro" id="IPR016170">
    <property type="entry name" value="Cytok_DH_C_sf"/>
</dbReference>
<evidence type="ECO:0000259" key="4">
    <source>
        <dbReference type="PROSITE" id="PS51387"/>
    </source>
</evidence>
<sequence>MFQSLNPKRKRSNRTGRTMPNTQSETRFTQQVSDQLKAIVGSEFVCTSSEDLDRYSRCTIPWQKRCAAVVFPGSGEEVSRVIKLAGEHGLTIWPFSTGKNWGYGASLATEDGAIVLILERMNRVLEVNEELAYVVIEPGVSYQQLNAYLRETGSRLWADCTDGPPEGSVIGNALERGIGETPYGDHFGNLCGLEVVLPTGELVQIGTSSKSQRTWHTHKWGLGPYIEGLFSQSNLGVVTQAGLWLMPEPEEYNSYVFEIRNEADVPAVMDAYRKLALLGVAVSKLHMINDFVTITVLTQRLHEDVPSKGRLSAADLDGLRHKYRISPWSCGGGLYGTREQVKVQRKLLRRELGPYGRLIFLTDGRLSLLDKLVRLVKKNDWMLPFLHGLGKTSLPVLELAPHAHRILKGIPTEYFVRHAYYRHGASRPDSDVDPAADRCGLIWFAPILPVIGAEIVRYLADSRKTFEEYDFDFYVAMLMMNPRSVVCLMAIIYDKESPDEVERAKGLYARLVQDMQAVNLQQYRAGLAGWDSVYRGAPELKSLNGRIKKALDPKGVIAPGRYDVGSAMPASGVEPTDPPGL</sequence>
<dbReference type="SUPFAM" id="SSF55103">
    <property type="entry name" value="FAD-linked oxidases, C-terminal domain"/>
    <property type="match status" value="1"/>
</dbReference>
<dbReference type="InterPro" id="IPR016167">
    <property type="entry name" value="FAD-bd_PCMH_sub1"/>
</dbReference>
<dbReference type="KEGG" id="acom:CEW83_10340"/>
<accession>A0A2U8GQU5</accession>
<gene>
    <name evidence="5" type="ORF">CEW83_10340</name>
</gene>
<dbReference type="Gene3D" id="1.10.45.10">
    <property type="entry name" value="Vanillyl-alcohol Oxidase, Chain A, domain 4"/>
    <property type="match status" value="1"/>
</dbReference>
<dbReference type="Proteomes" id="UP000244930">
    <property type="component" value="Chromosome"/>
</dbReference>
<dbReference type="Gene3D" id="3.40.462.10">
    <property type="entry name" value="FAD-linked oxidases, C-terminal domain"/>
    <property type="match status" value="1"/>
</dbReference>
<dbReference type="GO" id="GO:0004458">
    <property type="term" value="F:D-lactate dehydrogenase (cytochrome) activity"/>
    <property type="evidence" value="ECO:0007669"/>
    <property type="project" value="TreeGrafter"/>
</dbReference>